<organism evidence="2 3">
    <name type="scientific">Eumeta variegata</name>
    <name type="common">Bagworm moth</name>
    <name type="synonym">Eumeta japonica</name>
    <dbReference type="NCBI Taxonomy" id="151549"/>
    <lineage>
        <taxon>Eukaryota</taxon>
        <taxon>Metazoa</taxon>
        <taxon>Ecdysozoa</taxon>
        <taxon>Arthropoda</taxon>
        <taxon>Hexapoda</taxon>
        <taxon>Insecta</taxon>
        <taxon>Pterygota</taxon>
        <taxon>Neoptera</taxon>
        <taxon>Endopterygota</taxon>
        <taxon>Lepidoptera</taxon>
        <taxon>Glossata</taxon>
        <taxon>Ditrysia</taxon>
        <taxon>Tineoidea</taxon>
        <taxon>Psychidae</taxon>
        <taxon>Oiketicinae</taxon>
        <taxon>Eumeta</taxon>
    </lineage>
</organism>
<evidence type="ECO:0000313" key="3">
    <source>
        <dbReference type="Proteomes" id="UP000299102"/>
    </source>
</evidence>
<gene>
    <name evidence="2" type="ORF">EVAR_23901_1</name>
</gene>
<keyword evidence="3" id="KW-1185">Reference proteome</keyword>
<evidence type="ECO:0000256" key="1">
    <source>
        <dbReference type="SAM" id="MobiDB-lite"/>
    </source>
</evidence>
<dbReference type="EMBL" id="BGZK01000274">
    <property type="protein sequence ID" value="GBP33498.1"/>
    <property type="molecule type" value="Genomic_DNA"/>
</dbReference>
<comment type="caution">
    <text evidence="2">The sequence shown here is derived from an EMBL/GenBank/DDBJ whole genome shotgun (WGS) entry which is preliminary data.</text>
</comment>
<reference evidence="2 3" key="1">
    <citation type="journal article" date="2019" name="Commun. Biol.">
        <title>The bagworm genome reveals a unique fibroin gene that provides high tensile strength.</title>
        <authorList>
            <person name="Kono N."/>
            <person name="Nakamura H."/>
            <person name="Ohtoshi R."/>
            <person name="Tomita M."/>
            <person name="Numata K."/>
            <person name="Arakawa K."/>
        </authorList>
    </citation>
    <scope>NUCLEOTIDE SEQUENCE [LARGE SCALE GENOMIC DNA]</scope>
</reference>
<protein>
    <submittedName>
        <fullName evidence="2">Uncharacterized protein</fullName>
    </submittedName>
</protein>
<sequence>MTSPAAVTRAGGAVSPDTSPRVAPAPGLFTSDKRKEGLEPPCQLSAGVADDCRRRHDVESVIKSVMFFTRYEGVAGMMADASRSRKVTLDVRARRHEQTYKTVAHTMERLDPSENICP</sequence>
<dbReference type="Proteomes" id="UP000299102">
    <property type="component" value="Unassembled WGS sequence"/>
</dbReference>
<accession>A0A4C1V3W8</accession>
<feature type="region of interest" description="Disordered" evidence="1">
    <location>
        <begin position="1"/>
        <end position="44"/>
    </location>
</feature>
<name>A0A4C1V3W8_EUMVA</name>
<dbReference type="AlphaFoldDB" id="A0A4C1V3W8"/>
<evidence type="ECO:0000313" key="2">
    <source>
        <dbReference type="EMBL" id="GBP33498.1"/>
    </source>
</evidence>
<proteinExistence type="predicted"/>